<accession>A0A5P8D6R2</accession>
<dbReference type="KEGG" id="vg:60321067"/>
<name>A0A5P8D6R2_9CAUD</name>
<dbReference type="Proteomes" id="UP000325405">
    <property type="component" value="Segment"/>
</dbReference>
<evidence type="ECO:0000313" key="1">
    <source>
        <dbReference type="EMBL" id="QFP94717.1"/>
    </source>
</evidence>
<protein>
    <submittedName>
        <fullName evidence="1">Uncharacterized protein</fullName>
    </submittedName>
</protein>
<organism evidence="1 2">
    <name type="scientific">Mycobacterium phage LilMcDreamy</name>
    <dbReference type="NCBI Taxonomy" id="2652422"/>
    <lineage>
        <taxon>Viruses</taxon>
        <taxon>Duplodnaviria</taxon>
        <taxon>Heunggongvirae</taxon>
        <taxon>Uroviricota</taxon>
        <taxon>Caudoviricetes</taxon>
        <taxon>Bclasvirinae</taxon>
        <taxon>Lilmcdreamyvirus</taxon>
        <taxon>Lilmcdreamyvirus lilmcdreamy</taxon>
    </lineage>
</organism>
<dbReference type="RefSeq" id="YP_009949661.1">
    <property type="nucleotide sequence ID" value="NC_051582.1"/>
</dbReference>
<keyword evidence="2" id="KW-1185">Reference proteome</keyword>
<gene>
    <name evidence="1" type="primary">97</name>
    <name evidence="1" type="ORF">SEA_LILMCDREAMY_97</name>
</gene>
<sequence length="115" mass="12644">MKWTREGSGGAYVAGPYRIEHAEGEWTLTGPDGLDTARPTKAEVQRLAYEYASARVAGDGAYKAPAVVGDWAYVGGFCRITAVLTDAKGDPLYVLLTSRKKRRCLSRYEFPLVVR</sequence>
<reference evidence="1 2" key="1">
    <citation type="submission" date="2019-08" db="EMBL/GenBank/DDBJ databases">
        <authorList>
            <person name="Lippold A."/>
            <person name="Marlatt M."/>
            <person name="Cooper K."/>
            <person name="Frohnapfel E."/>
            <person name="Glenski M."/>
            <person name="Johnson H."/>
            <person name="Johnson K."/>
            <person name="Tjaden E."/>
            <person name="Troeh S."/>
            <person name="Hayes S."/>
            <person name="Ettinger A.-S.H."/>
            <person name="Ettinger W.F."/>
            <person name="Haydock J."/>
            <person name="Anders K.R."/>
            <person name="Garlena R.A."/>
            <person name="Russell D.A."/>
            <person name="Pope W.H."/>
            <person name="Jacobs-Sera D."/>
            <person name="Hatfull G.F."/>
        </authorList>
    </citation>
    <scope>NUCLEOTIDE SEQUENCE [LARGE SCALE GENOMIC DNA]</scope>
</reference>
<dbReference type="EMBL" id="MN284893">
    <property type="protein sequence ID" value="QFP94717.1"/>
    <property type="molecule type" value="Genomic_DNA"/>
</dbReference>
<evidence type="ECO:0000313" key="2">
    <source>
        <dbReference type="Proteomes" id="UP000325405"/>
    </source>
</evidence>
<dbReference type="GeneID" id="60321067"/>
<proteinExistence type="predicted"/>